<dbReference type="STRING" id="1346.BMF34_02455"/>
<dbReference type="SUPFAM" id="SSF46689">
    <property type="entry name" value="Homeodomain-like"/>
    <property type="match status" value="2"/>
</dbReference>
<dbReference type="KEGG" id="sio:DW64_02320"/>
<dbReference type="KEGG" id="siz:SI82_02565"/>
<dbReference type="GeneID" id="35766553"/>
<keyword evidence="1" id="KW-0805">Transcription regulation</keyword>
<dbReference type="PROSITE" id="PS01124">
    <property type="entry name" value="HTH_ARAC_FAMILY_2"/>
    <property type="match status" value="1"/>
</dbReference>
<evidence type="ECO:0000313" key="7">
    <source>
        <dbReference type="Proteomes" id="UP000025245"/>
    </source>
</evidence>
<dbReference type="InterPro" id="IPR037923">
    <property type="entry name" value="HTH-like"/>
</dbReference>
<dbReference type="SMR" id="A0A1J0MXT9"/>
<keyword evidence="7" id="KW-1185">Reference proteome</keyword>
<evidence type="ECO:0000259" key="4">
    <source>
        <dbReference type="PROSITE" id="PS01124"/>
    </source>
</evidence>
<dbReference type="EMBL" id="QLQD01000027">
    <property type="protein sequence ID" value="RLU58249.1"/>
    <property type="molecule type" value="Genomic_DNA"/>
</dbReference>
<feature type="domain" description="HTH araC/xylS-type" evidence="4">
    <location>
        <begin position="177"/>
        <end position="275"/>
    </location>
</feature>
<dbReference type="SUPFAM" id="SSF51215">
    <property type="entry name" value="Regulatory protein AraC"/>
    <property type="match status" value="1"/>
</dbReference>
<protein>
    <submittedName>
        <fullName evidence="6">AraC family transcriptional regulator</fullName>
    </submittedName>
</protein>
<dbReference type="InterPro" id="IPR003313">
    <property type="entry name" value="AraC-bd"/>
</dbReference>
<dbReference type="Proteomes" id="UP000269148">
    <property type="component" value="Unassembled WGS sequence"/>
</dbReference>
<dbReference type="InterPro" id="IPR018062">
    <property type="entry name" value="HTH_AraC-typ_CS"/>
</dbReference>
<evidence type="ECO:0000256" key="3">
    <source>
        <dbReference type="ARBA" id="ARBA00023163"/>
    </source>
</evidence>
<evidence type="ECO:0000313" key="5">
    <source>
        <dbReference type="EMBL" id="AHY15319.1"/>
    </source>
</evidence>
<evidence type="ECO:0000256" key="1">
    <source>
        <dbReference type="ARBA" id="ARBA00023015"/>
    </source>
</evidence>
<dbReference type="PANTHER" id="PTHR43280">
    <property type="entry name" value="ARAC-FAMILY TRANSCRIPTIONAL REGULATOR"/>
    <property type="match status" value="1"/>
</dbReference>
<dbReference type="EMBL" id="CP007586">
    <property type="protein sequence ID" value="AHY15319.1"/>
    <property type="molecule type" value="Genomic_DNA"/>
</dbReference>
<dbReference type="InterPro" id="IPR009057">
    <property type="entry name" value="Homeodomain-like_sf"/>
</dbReference>
<dbReference type="KEGG" id="siq:DQ08_02330"/>
<dbReference type="SMART" id="SM00342">
    <property type="entry name" value="HTH_ARAC"/>
    <property type="match status" value="1"/>
</dbReference>
<dbReference type="Gene3D" id="2.60.120.280">
    <property type="entry name" value="Regulatory protein AraC"/>
    <property type="match status" value="1"/>
</dbReference>
<dbReference type="AlphaFoldDB" id="A0A1J0MXT9"/>
<dbReference type="eggNOG" id="COG2207">
    <property type="taxonomic scope" value="Bacteria"/>
</dbReference>
<organism evidence="6 8">
    <name type="scientific">Streptococcus iniae</name>
    <name type="common">Streptococcus shiloi</name>
    <dbReference type="NCBI Taxonomy" id="1346"/>
    <lineage>
        <taxon>Bacteria</taxon>
        <taxon>Bacillati</taxon>
        <taxon>Bacillota</taxon>
        <taxon>Bacilli</taxon>
        <taxon>Lactobacillales</taxon>
        <taxon>Streptococcaceae</taxon>
        <taxon>Streptococcus</taxon>
    </lineage>
</organism>
<evidence type="ECO:0000313" key="6">
    <source>
        <dbReference type="EMBL" id="RLU58249.1"/>
    </source>
</evidence>
<dbReference type="CDD" id="cd06986">
    <property type="entry name" value="cupin_MmsR-like_N"/>
    <property type="match status" value="1"/>
</dbReference>
<evidence type="ECO:0000313" key="8">
    <source>
        <dbReference type="Proteomes" id="UP000269148"/>
    </source>
</evidence>
<dbReference type="InterPro" id="IPR020449">
    <property type="entry name" value="Tscrpt_reg_AraC-type_HTH"/>
</dbReference>
<dbReference type="GO" id="GO:0043565">
    <property type="term" value="F:sequence-specific DNA binding"/>
    <property type="evidence" value="ECO:0007669"/>
    <property type="project" value="InterPro"/>
</dbReference>
<proteinExistence type="predicted"/>
<dbReference type="GO" id="GO:0003700">
    <property type="term" value="F:DNA-binding transcription factor activity"/>
    <property type="evidence" value="ECO:0007669"/>
    <property type="project" value="InterPro"/>
</dbReference>
<dbReference type="PROSITE" id="PS00041">
    <property type="entry name" value="HTH_ARAC_FAMILY_1"/>
    <property type="match status" value="1"/>
</dbReference>
<keyword evidence="3" id="KW-0804">Transcription</keyword>
<dbReference type="Pfam" id="PF02311">
    <property type="entry name" value="AraC_binding"/>
    <property type="match status" value="1"/>
</dbReference>
<dbReference type="Proteomes" id="UP000025245">
    <property type="component" value="Chromosome"/>
</dbReference>
<dbReference type="OrthoDB" id="9813413at2"/>
<dbReference type="Gene3D" id="1.10.10.60">
    <property type="entry name" value="Homeodomain-like"/>
    <property type="match status" value="2"/>
</dbReference>
<dbReference type="PANTHER" id="PTHR43280:SF2">
    <property type="entry name" value="HTH-TYPE TRANSCRIPTIONAL REGULATOR EXSA"/>
    <property type="match status" value="1"/>
</dbReference>
<dbReference type="PRINTS" id="PR00032">
    <property type="entry name" value="HTHARAC"/>
</dbReference>
<dbReference type="Pfam" id="PF12833">
    <property type="entry name" value="HTH_18"/>
    <property type="match status" value="1"/>
</dbReference>
<sequence>MSTPEFYLFNNRAYMDFYPIQFGHEDCDPLHYFGPTLFKHYIFHYVISGKGKLYLTGKNKHYDITAGQGFLISPTLMCSYEADEKDPWHYMWIEFDGIKAQYFLEQAGLSKSNCVFSQQQSATDSPIYEHLSNLIKYHDKRSSYIIAQTYLFINALIEESLSHQSSNHEDIKEFYIREALNFMEQNYNKTITIADIAEHCNLNRHYFSRLFKEKMSCTPQAFLMQYRLSKACELLRHSSMTLEEIAEHIGYSNQFNFSTAFKRHYGRSPHQWRQFHKRV</sequence>
<name>A0A1J0MXT9_STRIN</name>
<gene>
    <name evidence="6" type="ORF">DIY07_02490</name>
    <name evidence="5" type="ORF">DQ08_02330</name>
</gene>
<keyword evidence="2" id="KW-0238">DNA-binding</keyword>
<reference evidence="6 8" key="2">
    <citation type="submission" date="2018-06" db="EMBL/GenBank/DDBJ databases">
        <title>Mutators as drivers of adaptation in pathogenic bacteria and a risk factor for host jumps and vaccine escape.</title>
        <authorList>
            <person name="Barnes A.C."/>
            <person name="Silayeva O."/>
        </authorList>
    </citation>
    <scope>NUCLEOTIDE SEQUENCE [LARGE SCALE GENOMIC DNA]</scope>
    <source>
        <strain evidence="6 8">QMA0445</strain>
    </source>
</reference>
<accession>A0A1J0MXT9</accession>
<reference evidence="5 7" key="1">
    <citation type="journal article" date="2014" name="Genome Announc.">
        <title>Complete Genome Sequence of a Virulent Strain, Streptococcus iniae ISET0901, Isolated from Diseased Tilapia.</title>
        <authorList>
            <person name="Pridgeon J.W."/>
            <person name="Zhang D."/>
            <person name="Zhang L."/>
        </authorList>
    </citation>
    <scope>NUCLEOTIDE SEQUENCE [LARGE SCALE GENOMIC DNA]</scope>
    <source>
        <strain evidence="5 7">ISET0901</strain>
    </source>
</reference>
<evidence type="ECO:0000256" key="2">
    <source>
        <dbReference type="ARBA" id="ARBA00023125"/>
    </source>
</evidence>
<dbReference type="RefSeq" id="WP_003100910.1">
    <property type="nucleotide sequence ID" value="NZ_CP010783.1"/>
</dbReference>
<dbReference type="InterPro" id="IPR018060">
    <property type="entry name" value="HTH_AraC"/>
</dbReference>